<dbReference type="OrthoDB" id="9763537at2"/>
<dbReference type="PRINTS" id="PR00738">
    <property type="entry name" value="GLHYDRLASE20"/>
</dbReference>
<reference evidence="9" key="1">
    <citation type="submission" date="2016-10" db="EMBL/GenBank/DDBJ databases">
        <authorList>
            <person name="Varghese N."/>
            <person name="Submissions S."/>
        </authorList>
    </citation>
    <scope>NUCLEOTIDE SEQUENCE [LARGE SCALE GENOMIC DNA]</scope>
    <source>
        <strain evidence="9">DSM 45237</strain>
    </source>
</reference>
<dbReference type="InterPro" id="IPR029018">
    <property type="entry name" value="Hex-like_dom2"/>
</dbReference>
<dbReference type="Gene3D" id="3.30.379.10">
    <property type="entry name" value="Chitobiase/beta-hexosaminidase domain 2-like"/>
    <property type="match status" value="1"/>
</dbReference>
<feature type="active site" description="Proton donor" evidence="4">
    <location>
        <position position="333"/>
    </location>
</feature>
<evidence type="ECO:0000256" key="2">
    <source>
        <dbReference type="ARBA" id="ARBA00022801"/>
    </source>
</evidence>
<accession>A0A1H5MLY1</accession>
<evidence type="ECO:0000259" key="6">
    <source>
        <dbReference type="Pfam" id="PF00728"/>
    </source>
</evidence>
<keyword evidence="3" id="KW-0326">Glycosidase</keyword>
<dbReference type="Pfam" id="PF00728">
    <property type="entry name" value="Glyco_hydro_20"/>
    <property type="match status" value="1"/>
</dbReference>
<dbReference type="EMBL" id="FNUC01000003">
    <property type="protein sequence ID" value="SEE90385.1"/>
    <property type="molecule type" value="Genomic_DNA"/>
</dbReference>
<organism evidence="8 9">
    <name type="scientific">Jiangella alba</name>
    <dbReference type="NCBI Taxonomy" id="561176"/>
    <lineage>
        <taxon>Bacteria</taxon>
        <taxon>Bacillati</taxon>
        <taxon>Actinomycetota</taxon>
        <taxon>Actinomycetes</taxon>
        <taxon>Jiangellales</taxon>
        <taxon>Jiangellaceae</taxon>
        <taxon>Jiangella</taxon>
    </lineage>
</organism>
<feature type="signal peptide" evidence="5">
    <location>
        <begin position="1"/>
        <end position="26"/>
    </location>
</feature>
<evidence type="ECO:0000313" key="8">
    <source>
        <dbReference type="EMBL" id="SEE90385.1"/>
    </source>
</evidence>
<evidence type="ECO:0000256" key="4">
    <source>
        <dbReference type="PIRSR" id="PIRSR625705-1"/>
    </source>
</evidence>
<dbReference type="Pfam" id="PF02838">
    <property type="entry name" value="Glyco_hydro_20b"/>
    <property type="match status" value="1"/>
</dbReference>
<dbReference type="GO" id="GO:0004563">
    <property type="term" value="F:beta-N-acetylhexosaminidase activity"/>
    <property type="evidence" value="ECO:0007669"/>
    <property type="project" value="InterPro"/>
</dbReference>
<dbReference type="GO" id="GO:0005975">
    <property type="term" value="P:carbohydrate metabolic process"/>
    <property type="evidence" value="ECO:0007669"/>
    <property type="project" value="InterPro"/>
</dbReference>
<evidence type="ECO:0000256" key="3">
    <source>
        <dbReference type="ARBA" id="ARBA00023295"/>
    </source>
</evidence>
<comment type="similarity">
    <text evidence="1">Belongs to the glycosyl hydrolase 20 family.</text>
</comment>
<dbReference type="Gene3D" id="2.60.120.260">
    <property type="entry name" value="Galactose-binding domain-like"/>
    <property type="match status" value="1"/>
</dbReference>
<dbReference type="STRING" id="561176.SAMN04488561_3273"/>
<dbReference type="InterPro" id="IPR052764">
    <property type="entry name" value="GH20_Enzymes"/>
</dbReference>
<dbReference type="PANTHER" id="PTHR43678:SF1">
    <property type="entry name" value="BETA-N-ACETYLHEXOSAMINIDASE"/>
    <property type="match status" value="1"/>
</dbReference>
<feature type="chain" id="PRO_5038960232" evidence="5">
    <location>
        <begin position="27"/>
        <end position="1068"/>
    </location>
</feature>
<dbReference type="Proteomes" id="UP000181980">
    <property type="component" value="Unassembled WGS sequence"/>
</dbReference>
<evidence type="ECO:0000256" key="1">
    <source>
        <dbReference type="ARBA" id="ARBA00006285"/>
    </source>
</evidence>
<keyword evidence="9" id="KW-1185">Reference proteome</keyword>
<dbReference type="InterPro" id="IPR025705">
    <property type="entry name" value="Beta_hexosaminidase_sua/sub"/>
</dbReference>
<dbReference type="Gene3D" id="3.20.20.80">
    <property type="entry name" value="Glycosidases"/>
    <property type="match status" value="1"/>
</dbReference>
<dbReference type="PANTHER" id="PTHR43678">
    <property type="entry name" value="PUTATIVE (AFU_ORTHOLOGUE AFUA_2G00640)-RELATED"/>
    <property type="match status" value="1"/>
</dbReference>
<gene>
    <name evidence="8" type="ORF">SAMN04488561_3273</name>
</gene>
<dbReference type="InterPro" id="IPR015883">
    <property type="entry name" value="Glyco_hydro_20_cat"/>
</dbReference>
<keyword evidence="5" id="KW-0732">Signal</keyword>
<dbReference type="AlphaFoldDB" id="A0A1H5MLY1"/>
<dbReference type="InterPro" id="IPR015882">
    <property type="entry name" value="HEX_bac_N"/>
</dbReference>
<dbReference type="SUPFAM" id="SSF51445">
    <property type="entry name" value="(Trans)glycosidases"/>
    <property type="match status" value="1"/>
</dbReference>
<dbReference type="InterPro" id="IPR017853">
    <property type="entry name" value="GH"/>
</dbReference>
<proteinExistence type="inferred from homology"/>
<evidence type="ECO:0000256" key="5">
    <source>
        <dbReference type="SAM" id="SignalP"/>
    </source>
</evidence>
<feature type="domain" description="Beta-hexosaminidase bacterial type N-terminal" evidence="7">
    <location>
        <begin position="45"/>
        <end position="181"/>
    </location>
</feature>
<evidence type="ECO:0000313" key="9">
    <source>
        <dbReference type="Proteomes" id="UP000181980"/>
    </source>
</evidence>
<keyword evidence="2 8" id="KW-0378">Hydrolase</keyword>
<feature type="domain" description="Glycoside hydrolase family 20 catalytic" evidence="6">
    <location>
        <begin position="187"/>
        <end position="429"/>
    </location>
</feature>
<protein>
    <submittedName>
        <fullName evidence="8">Glycosyl hydrolase family 20, domain 2</fullName>
    </submittedName>
</protein>
<evidence type="ECO:0000259" key="7">
    <source>
        <dbReference type="Pfam" id="PF02838"/>
    </source>
</evidence>
<dbReference type="SUPFAM" id="SSF55545">
    <property type="entry name" value="beta-N-acetylhexosaminidase-like domain"/>
    <property type="match status" value="1"/>
</dbReference>
<sequence>MSSTVRTSLVATAAAVALMSSTLPSAGEPGPAPGADGPTAVDAAPAVVPALQEWTGNGGTLLLPSGARIVADTRDAQLLGTSLEAFAADLRAITGRELPVTVDAQPAPGDVVLDVDEAVAESPVQAGGKARDEVYELDIAAGLTVRGRTPAGVQRGTQTVLQLFSLDPERVEVPAGHARDWPRAGDRGFMLDAGRHYYDPAYIEQTIRTMAWYKLNTLHLHLTEWNAFRLDSPAFPGLAHEDSYTQADISRFEEVAARYGVEILPEIDLPGHATAIADWAPETKWSCPSAANWFERDFTLNVTKPETEATVKSILDEFVPWFSGPRFHVGTDEYPTAGAQAQCPELVEYAAQNGYPTTADVFVDFIDRMNEMVKAHGKRTVIWNWWDHDQAPVTAPSKDIIVEAWTGDHQPYVDQGYDVINSDSRHFYITPLGPPGGALLPDTGWINASFVPDDDAAVQGYLLSRWSDQAFDQPDSYFEWFAGRPQQVLADRAWGGPAAPSNFALEERADAIGAPPGVVTDVPAGAVPVTGDVYASGEPWDAAGAAEHAFDGDPGTFVDLAAADGGYVGLDLGAGNETRLSGVRAIPRPGSGLARMVGGRFQGCTDGPDAGCTDLAVVQWRPFRDWLDLPVTSAGSYRWFRYLSPGGGHANLAEVRFLTDAPSDVRTVLRPPATMRALGENVVTVELENPGATPVEGVRLDVSARGGLDYRTVAVEAPQVPQRLEPGERREIDVRLPLGLDALPGDYRIQAVTSWRAGDGADAGRSQTVRTATTVLDGAPVALTSEGGVPVVDGGRTVVSLTATNNAAQAVRVTVTPRPPDGTAVRPGALPVRLGPGQSRRLTFVVDLADRPGVVRLPFETVVTHDRTEHDGPTATVSLSVPYPNLAAAFDRHGMTRDDDVAPAWLGGGIDGDGSSISWDALAAAGVQPGGTVQHGGFDFTWPAEGGPDHLAAQGQTIEVGASGSELGLLTTGAYAPVTGTGSVHYTDGTVTEFALADPDWHVAPPGSDVAITMAYNNYAPVGRVDRPTYVFFHAVPLDRRKTVEYVVLPVSDQGGKFFHRIFAMALR</sequence>
<name>A0A1H5MLY1_9ACTN</name>